<keyword evidence="2" id="KW-0285">Flavoprotein</keyword>
<proteinExistence type="inferred from homology"/>
<keyword evidence="4" id="KW-0560">Oxidoreductase</keyword>
<dbReference type="Gene3D" id="3.20.20.70">
    <property type="entry name" value="Aldolase class I"/>
    <property type="match status" value="1"/>
</dbReference>
<dbReference type="SUPFAM" id="SSF51395">
    <property type="entry name" value="FMN-linked oxidoreductases"/>
    <property type="match status" value="1"/>
</dbReference>
<dbReference type="Pfam" id="PF01070">
    <property type="entry name" value="FMN_dh"/>
    <property type="match status" value="1"/>
</dbReference>
<dbReference type="InterPro" id="IPR000262">
    <property type="entry name" value="FMN-dep_DH"/>
</dbReference>
<gene>
    <name evidence="8" type="ORF">GCM10009710_30410</name>
</gene>
<dbReference type="InterPro" id="IPR008259">
    <property type="entry name" value="FMN_hydac_DH_AS"/>
</dbReference>
<dbReference type="InterPro" id="IPR013785">
    <property type="entry name" value="Aldolase_TIM"/>
</dbReference>
<organism evidence="8 9">
    <name type="scientific">Aeromicrobium alkaliterrae</name>
    <dbReference type="NCBI Taxonomy" id="302168"/>
    <lineage>
        <taxon>Bacteria</taxon>
        <taxon>Bacillati</taxon>
        <taxon>Actinomycetota</taxon>
        <taxon>Actinomycetes</taxon>
        <taxon>Propionibacteriales</taxon>
        <taxon>Nocardioidaceae</taxon>
        <taxon>Aeromicrobium</taxon>
    </lineage>
</organism>
<dbReference type="InterPro" id="IPR012133">
    <property type="entry name" value="Alpha-hydoxy_acid_DH_FMN"/>
</dbReference>
<evidence type="ECO:0000256" key="2">
    <source>
        <dbReference type="ARBA" id="ARBA00022630"/>
    </source>
</evidence>
<feature type="region of interest" description="Disordered" evidence="6">
    <location>
        <begin position="1"/>
        <end position="25"/>
    </location>
</feature>
<dbReference type="CDD" id="cd02809">
    <property type="entry name" value="alpha_hydroxyacid_oxid_FMN"/>
    <property type="match status" value="1"/>
</dbReference>
<reference evidence="8 9" key="1">
    <citation type="journal article" date="2019" name="Int. J. Syst. Evol. Microbiol.">
        <title>The Global Catalogue of Microorganisms (GCM) 10K type strain sequencing project: providing services to taxonomists for standard genome sequencing and annotation.</title>
        <authorList>
            <consortium name="The Broad Institute Genomics Platform"/>
            <consortium name="The Broad Institute Genome Sequencing Center for Infectious Disease"/>
            <person name="Wu L."/>
            <person name="Ma J."/>
        </authorList>
    </citation>
    <scope>NUCLEOTIDE SEQUENCE [LARGE SCALE GENOMIC DNA]</scope>
    <source>
        <strain evidence="8 9">JCM 13518</strain>
    </source>
</reference>
<dbReference type="PROSITE" id="PS51349">
    <property type="entry name" value="FMN_HYDROXY_ACID_DH_2"/>
    <property type="match status" value="1"/>
</dbReference>
<evidence type="ECO:0000256" key="5">
    <source>
        <dbReference type="ARBA" id="ARBA00024042"/>
    </source>
</evidence>
<sequence>MSEQREGQRDASDYREGGAGDVPAENERQWQAWALQPRTLVGPRAVDLTTTVHGLELALPVLAAPSAWHGLWHPEAEAETARGVVASGCGLVLSHGSTLPPEEVATAPYLQQLYLSEDRELVLPFVERARAAGAVALVLTVDQLPVPRQQAFRLAASEVPAPRWSAYDTTLAGSVPARGFGPEDVAWLATATSLPVVVKGVLHPDDAVAAVDAGAAGVVVSNHGGRQLAGSITTAEVLPEVVAAVAGRVPVHVDSGIRDATDVVRALALGADSVWLGRPVLRALEAGGADAVAALLRELRDDLAGLLALLGVDTPADLHPGLVRRRVA</sequence>
<protein>
    <submittedName>
        <fullName evidence="8">Alpha-hydroxy acid oxidase</fullName>
    </submittedName>
</protein>
<name>A0ABN2K4N6_9ACTN</name>
<evidence type="ECO:0000259" key="7">
    <source>
        <dbReference type="PROSITE" id="PS51349"/>
    </source>
</evidence>
<evidence type="ECO:0000313" key="8">
    <source>
        <dbReference type="EMBL" id="GAA1748280.1"/>
    </source>
</evidence>
<comment type="similarity">
    <text evidence="5">Belongs to the FMN-dependent alpha-hydroxy acid dehydrogenase family.</text>
</comment>
<comment type="caution">
    <text evidence="8">The sequence shown here is derived from an EMBL/GenBank/DDBJ whole genome shotgun (WGS) entry which is preliminary data.</text>
</comment>
<evidence type="ECO:0000256" key="3">
    <source>
        <dbReference type="ARBA" id="ARBA00022643"/>
    </source>
</evidence>
<keyword evidence="3" id="KW-0288">FMN</keyword>
<dbReference type="PIRSF" id="PIRSF000138">
    <property type="entry name" value="Al-hdrx_acd_dh"/>
    <property type="match status" value="1"/>
</dbReference>
<comment type="cofactor">
    <cofactor evidence="1">
        <name>FMN</name>
        <dbReference type="ChEBI" id="CHEBI:58210"/>
    </cofactor>
</comment>
<accession>A0ABN2K4N6</accession>
<dbReference type="PANTHER" id="PTHR10578:SF107">
    <property type="entry name" value="2-HYDROXYACID OXIDASE 1"/>
    <property type="match status" value="1"/>
</dbReference>
<dbReference type="Proteomes" id="UP001501057">
    <property type="component" value="Unassembled WGS sequence"/>
</dbReference>
<evidence type="ECO:0000256" key="6">
    <source>
        <dbReference type="SAM" id="MobiDB-lite"/>
    </source>
</evidence>
<evidence type="ECO:0000313" key="9">
    <source>
        <dbReference type="Proteomes" id="UP001501057"/>
    </source>
</evidence>
<feature type="compositionally biased region" description="Basic and acidic residues" evidence="6">
    <location>
        <begin position="1"/>
        <end position="18"/>
    </location>
</feature>
<dbReference type="EMBL" id="BAAAME010000005">
    <property type="protein sequence ID" value="GAA1748280.1"/>
    <property type="molecule type" value="Genomic_DNA"/>
</dbReference>
<evidence type="ECO:0000256" key="1">
    <source>
        <dbReference type="ARBA" id="ARBA00001917"/>
    </source>
</evidence>
<feature type="domain" description="FMN hydroxy acid dehydrogenase" evidence="7">
    <location>
        <begin position="1"/>
        <end position="328"/>
    </location>
</feature>
<dbReference type="InterPro" id="IPR037396">
    <property type="entry name" value="FMN_HAD"/>
</dbReference>
<evidence type="ECO:0000256" key="4">
    <source>
        <dbReference type="ARBA" id="ARBA00023002"/>
    </source>
</evidence>
<dbReference type="PANTHER" id="PTHR10578">
    <property type="entry name" value="S -2-HYDROXY-ACID OXIDASE-RELATED"/>
    <property type="match status" value="1"/>
</dbReference>
<dbReference type="PROSITE" id="PS00557">
    <property type="entry name" value="FMN_HYDROXY_ACID_DH_1"/>
    <property type="match status" value="1"/>
</dbReference>
<keyword evidence="9" id="KW-1185">Reference proteome</keyword>
<dbReference type="RefSeq" id="WP_344203126.1">
    <property type="nucleotide sequence ID" value="NZ_BAAAME010000005.1"/>
</dbReference>